<keyword evidence="1" id="KW-1277">Toxin-antitoxin system</keyword>
<name>A0ABT0GXG2_9HYPH</name>
<accession>A0ABT0GXG2</accession>
<comment type="caution">
    <text evidence="2">The sequence shown here is derived from an EMBL/GenBank/DDBJ whole genome shotgun (WGS) entry which is preliminary data.</text>
</comment>
<evidence type="ECO:0000256" key="1">
    <source>
        <dbReference type="ARBA" id="ARBA00022649"/>
    </source>
</evidence>
<dbReference type="RefSeq" id="WP_248156546.1">
    <property type="nucleotide sequence ID" value="NZ_JALNMJ010000013.1"/>
</dbReference>
<dbReference type="InterPro" id="IPR009956">
    <property type="entry name" value="Post-segregation_anti-tox_CcdA"/>
</dbReference>
<dbReference type="Pfam" id="PF07362">
    <property type="entry name" value="CcdA"/>
    <property type="match status" value="1"/>
</dbReference>
<reference evidence="2" key="1">
    <citation type="submission" date="2022-04" db="EMBL/GenBank/DDBJ databases">
        <title>Roseibium sp. CAU 1639 isolated from mud.</title>
        <authorList>
            <person name="Kim W."/>
        </authorList>
    </citation>
    <scope>NUCLEOTIDE SEQUENCE</scope>
    <source>
        <strain evidence="2">CAU 1639</strain>
    </source>
</reference>
<keyword evidence="3" id="KW-1185">Reference proteome</keyword>
<gene>
    <name evidence="2" type="ORF">M0H32_18330</name>
</gene>
<organism evidence="2 3">
    <name type="scientific">Roseibium sediminicola</name>
    <dbReference type="NCBI Taxonomy" id="2933272"/>
    <lineage>
        <taxon>Bacteria</taxon>
        <taxon>Pseudomonadati</taxon>
        <taxon>Pseudomonadota</taxon>
        <taxon>Alphaproteobacteria</taxon>
        <taxon>Hyphomicrobiales</taxon>
        <taxon>Stappiaceae</taxon>
        <taxon>Roseibium</taxon>
    </lineage>
</organism>
<dbReference type="EMBL" id="JALNMJ010000013">
    <property type="protein sequence ID" value="MCK7614132.1"/>
    <property type="molecule type" value="Genomic_DNA"/>
</dbReference>
<proteinExistence type="predicted"/>
<evidence type="ECO:0000313" key="3">
    <source>
        <dbReference type="Proteomes" id="UP001431221"/>
    </source>
</evidence>
<sequence length="74" mass="8239">MAPKIPVSIPVDPRLAKQAGDLKVDLSKAAEDGLTRAVQEERERLWRLENAGAIEAANAFVDENGLPFDRHRQF</sequence>
<protein>
    <submittedName>
        <fullName evidence="2">Type II toxin-antitoxin system CcdA family antitoxin</fullName>
    </submittedName>
</protein>
<evidence type="ECO:0000313" key="2">
    <source>
        <dbReference type="EMBL" id="MCK7614132.1"/>
    </source>
</evidence>
<dbReference type="Proteomes" id="UP001431221">
    <property type="component" value="Unassembled WGS sequence"/>
</dbReference>